<name>A0A1H3NX84_9RHOB</name>
<dbReference type="CDD" id="cd02440">
    <property type="entry name" value="AdoMet_MTases"/>
    <property type="match status" value="1"/>
</dbReference>
<keyword evidence="1" id="KW-1133">Transmembrane helix</keyword>
<feature type="transmembrane region" description="Helical" evidence="1">
    <location>
        <begin position="104"/>
        <end position="127"/>
    </location>
</feature>
<feature type="transmembrane region" description="Helical" evidence="1">
    <location>
        <begin position="139"/>
        <end position="159"/>
    </location>
</feature>
<keyword evidence="1" id="KW-0812">Transmembrane</keyword>
<feature type="transmembrane region" description="Helical" evidence="1">
    <location>
        <begin position="586"/>
        <end position="612"/>
    </location>
</feature>
<evidence type="ECO:0000313" key="2">
    <source>
        <dbReference type="EMBL" id="SDY93497.1"/>
    </source>
</evidence>
<sequence>MNRPTLFAVAVVSAAILAYQVLLVRLLAIISWHHFAYMIISIALLGFGASGTVLALTRARVVPHFTAAFATCAAFFGATAVGAFAILARLPFNPLALVWDPQQMIWLGASYGVLVLPFFFGGAAVGLAFTRHAAEIGRLYAYDLVGAGVGALGMVGILFLVTPAVALRLVSAAGLLSAALILLPSARRGPRLAAVSFAALALLSAAWLPSGLTAIQPHVSQFKGLPMALRTPDARVIAERSSPLGLISVVASPTIPFRYAPGLSLANTIEPPEQLGIFTDADSLSTITRFTGELEPLGYLDYTTSALPYHVVEEPETLILGAGGGEQVLLALYHGAREIDAVELNPQLADLVADQYAEFAGGIYDLPRVDLHVAEARSFIERTRKRYDLIQIPLLYSFGAASAGTQSLHESYTYTVEALQKYLETLEPGGVLSITLWAKLPPRDSVKLFATAVEALRERGAVDPGRQLAMVRSWKTATLIVKNGELAQAEIASLKEFARARSFDLAWYPGIRAEEANRFNILEHPYFFEAATALLGREADAFIGTYKFAISPATDDRPFFNDFFEWRFLPELFELRRQGAAAMLDMGYLILFATLVQAIVLSLLLIVAPLLLRRRGFAGSTPKTGVSLYFLALGLGFLFIEIAYIQRFILFLGHPLYAVAVILAGFLVFAGVGSALASRLDRAMARWGAQSVLGRKIGAIELSALGVAVLATLYLFLLPPLLEALIAWPDAIKIAVTLVLVAPLACLMGMPFPLGVALIARANPDLVPWAWGINGCASVVAAILATLLAIHAGFTATIVLAAVVYLLAPIGLR</sequence>
<feature type="transmembrane region" description="Helical" evidence="1">
    <location>
        <begin position="165"/>
        <end position="183"/>
    </location>
</feature>
<organism evidence="2 3">
    <name type="scientific">Citreimonas salinaria</name>
    <dbReference type="NCBI Taxonomy" id="321339"/>
    <lineage>
        <taxon>Bacteria</taxon>
        <taxon>Pseudomonadati</taxon>
        <taxon>Pseudomonadota</taxon>
        <taxon>Alphaproteobacteria</taxon>
        <taxon>Rhodobacterales</taxon>
        <taxon>Roseobacteraceae</taxon>
        <taxon>Citreimonas</taxon>
    </lineage>
</organism>
<dbReference type="InterPro" id="IPR029063">
    <property type="entry name" value="SAM-dependent_MTases_sf"/>
</dbReference>
<feature type="transmembrane region" description="Helical" evidence="1">
    <location>
        <begin position="192"/>
        <end position="212"/>
    </location>
</feature>
<feature type="transmembrane region" description="Helical" evidence="1">
    <location>
        <begin position="699"/>
        <end position="722"/>
    </location>
</feature>
<evidence type="ECO:0000256" key="1">
    <source>
        <dbReference type="SAM" id="Phobius"/>
    </source>
</evidence>
<dbReference type="AlphaFoldDB" id="A0A1H3NX84"/>
<dbReference type="EMBL" id="FNPF01000036">
    <property type="protein sequence ID" value="SDY93497.1"/>
    <property type="molecule type" value="Genomic_DNA"/>
</dbReference>
<dbReference type="SUPFAM" id="SSF53335">
    <property type="entry name" value="S-adenosyl-L-methionine-dependent methyltransferases"/>
    <property type="match status" value="1"/>
</dbReference>
<feature type="transmembrane region" description="Helical" evidence="1">
    <location>
        <begin position="68"/>
        <end position="92"/>
    </location>
</feature>
<feature type="transmembrane region" description="Helical" evidence="1">
    <location>
        <begin position="734"/>
        <end position="759"/>
    </location>
</feature>
<gene>
    <name evidence="2" type="ORF">SAMN05444340_1363</name>
</gene>
<protein>
    <submittedName>
        <fullName evidence="2">Spermidine synthase</fullName>
    </submittedName>
</protein>
<feature type="transmembrane region" description="Helical" evidence="1">
    <location>
        <begin position="794"/>
        <end position="812"/>
    </location>
</feature>
<feature type="transmembrane region" description="Helical" evidence="1">
    <location>
        <begin position="35"/>
        <end position="56"/>
    </location>
</feature>
<feature type="transmembrane region" description="Helical" evidence="1">
    <location>
        <begin position="766"/>
        <end position="788"/>
    </location>
</feature>
<dbReference type="STRING" id="321339.SAMN05444340_1363"/>
<dbReference type="Proteomes" id="UP000199286">
    <property type="component" value="Unassembled WGS sequence"/>
</dbReference>
<proteinExistence type="predicted"/>
<dbReference type="Gene3D" id="3.40.50.150">
    <property type="entry name" value="Vaccinia Virus protein VP39"/>
    <property type="match status" value="1"/>
</dbReference>
<evidence type="ECO:0000313" key="3">
    <source>
        <dbReference type="Proteomes" id="UP000199286"/>
    </source>
</evidence>
<dbReference type="OrthoDB" id="9793120at2"/>
<feature type="transmembrane region" description="Helical" evidence="1">
    <location>
        <begin position="624"/>
        <end position="645"/>
    </location>
</feature>
<dbReference type="RefSeq" id="WP_089886419.1">
    <property type="nucleotide sequence ID" value="NZ_FNPF01000036.1"/>
</dbReference>
<keyword evidence="1" id="KW-0472">Membrane</keyword>
<reference evidence="2 3" key="1">
    <citation type="submission" date="2016-10" db="EMBL/GenBank/DDBJ databases">
        <authorList>
            <person name="de Groot N.N."/>
        </authorList>
    </citation>
    <scope>NUCLEOTIDE SEQUENCE [LARGE SCALE GENOMIC DNA]</scope>
    <source>
        <strain evidence="2 3">DSM 26880</strain>
    </source>
</reference>
<accession>A0A1H3NX84</accession>
<feature type="transmembrane region" description="Helical" evidence="1">
    <location>
        <begin position="7"/>
        <end position="29"/>
    </location>
</feature>
<feature type="transmembrane region" description="Helical" evidence="1">
    <location>
        <begin position="657"/>
        <end position="678"/>
    </location>
</feature>
<keyword evidence="3" id="KW-1185">Reference proteome</keyword>